<name>A0ABT2SN18_9FIRM</name>
<organism evidence="1 2">
    <name type="scientific">Muricoprocola aceti</name>
    <dbReference type="NCBI Taxonomy" id="2981772"/>
    <lineage>
        <taxon>Bacteria</taxon>
        <taxon>Bacillati</taxon>
        <taxon>Bacillota</taxon>
        <taxon>Clostridia</taxon>
        <taxon>Lachnospirales</taxon>
        <taxon>Lachnospiraceae</taxon>
        <taxon>Muricoprocola</taxon>
    </lineage>
</organism>
<reference evidence="1 2" key="1">
    <citation type="journal article" date="2021" name="ISME Commun">
        <title>Automated analysis of genomic sequences facilitates high-throughput and comprehensive description of bacteria.</title>
        <authorList>
            <person name="Hitch T.C.A."/>
        </authorList>
    </citation>
    <scope>NUCLEOTIDE SEQUENCE [LARGE SCALE GENOMIC DNA]</scope>
    <source>
        <strain evidence="1 2">Sanger_29</strain>
    </source>
</reference>
<comment type="caution">
    <text evidence="1">The sequence shown here is derived from an EMBL/GenBank/DDBJ whole genome shotgun (WGS) entry which is preliminary data.</text>
</comment>
<dbReference type="EMBL" id="JAOQKE010000015">
    <property type="protein sequence ID" value="MCU6725908.1"/>
    <property type="molecule type" value="Genomic_DNA"/>
</dbReference>
<dbReference type="InterPro" id="IPR014710">
    <property type="entry name" value="RmlC-like_jellyroll"/>
</dbReference>
<dbReference type="Gene3D" id="2.60.120.10">
    <property type="entry name" value="Jelly Rolls"/>
    <property type="match status" value="1"/>
</dbReference>
<evidence type="ECO:0008006" key="3">
    <source>
        <dbReference type="Google" id="ProtNLM"/>
    </source>
</evidence>
<evidence type="ECO:0000313" key="1">
    <source>
        <dbReference type="EMBL" id="MCU6725908.1"/>
    </source>
</evidence>
<keyword evidence="2" id="KW-1185">Reference proteome</keyword>
<protein>
    <recommendedName>
        <fullName evidence="3">Cupin domain-containing protein</fullName>
    </recommendedName>
</protein>
<accession>A0ABT2SN18</accession>
<proteinExistence type="predicted"/>
<sequence length="128" mass="14533">MKAYELTNKKGFEVIHNSTPWRVAVHASQPEVNGVPSFHQWGRHMESEEGFVLLSGQGWLVTSTDGRDYHIQELKREELTLVEQAERHAILLAENSSALIVENLDMSNSVNEEMDSALKEEILKKIGF</sequence>
<evidence type="ECO:0000313" key="2">
    <source>
        <dbReference type="Proteomes" id="UP001652338"/>
    </source>
</evidence>
<dbReference type="RefSeq" id="WP_262655146.1">
    <property type="nucleotide sequence ID" value="NZ_JAOQKE010000015.1"/>
</dbReference>
<gene>
    <name evidence="1" type="ORF">OCV47_11200</name>
</gene>
<dbReference type="Proteomes" id="UP001652338">
    <property type="component" value="Unassembled WGS sequence"/>
</dbReference>